<dbReference type="EMBL" id="DAAGPR010000005">
    <property type="protein sequence ID" value="HAB4048861.1"/>
    <property type="molecule type" value="Genomic_DNA"/>
</dbReference>
<reference evidence="7" key="3">
    <citation type="submission" date="2018-08" db="EMBL/GenBank/DDBJ databases">
        <authorList>
            <consortium name="GenomeTrakr network: Whole genome sequencing for foodborne pathogen traceback"/>
        </authorList>
    </citation>
    <scope>NUCLEOTIDE SEQUENCE [LARGE SCALE GENOMIC DNA]</scope>
    <source>
        <strain evidence="8">CFSAN030538</strain>
        <strain evidence="7">FMA0132</strain>
    </source>
</reference>
<proteinExistence type="predicted"/>
<reference evidence="8" key="6">
    <citation type="submission" date="2021-05" db="EMBL/GenBank/DDBJ databases">
        <title>Whole genome PacBio Sequel sequence of Salmonella enterica subsp. enterica.</title>
        <authorList>
            <person name="Hoffmann M."/>
            <person name="Balkey M."/>
            <person name="Luo Y."/>
        </authorList>
    </citation>
    <scope>NUCLEOTIDE SEQUENCE</scope>
    <source>
        <strain evidence="8">CFSAN030538</strain>
    </source>
</reference>
<dbReference type="Proteomes" id="UP000230639">
    <property type="component" value="Chromosome"/>
</dbReference>
<reference evidence="1 9" key="1">
    <citation type="submission" date="2017-09" db="EMBL/GenBank/DDBJ databases">
        <title>Complete genome of Salmonella enterica subsp. diarizonae isolated from stool of a patient with bacterial enteropathy.</title>
        <authorList>
            <person name="Zhou J."/>
            <person name="Chen Q."/>
            <person name="Guo L."/>
            <person name="Fan J."/>
        </authorList>
    </citation>
    <scope>NUCLEOTIDE SEQUENCE [LARGE SCALE GENOMIC DNA]</scope>
    <source>
        <strain evidence="1 9">HZS154</strain>
    </source>
</reference>
<evidence type="ECO:0000313" key="2">
    <source>
        <dbReference type="EMBL" id="ECC3913907.1"/>
    </source>
</evidence>
<reference evidence="3" key="5">
    <citation type="submission" date="2019-10" db="EMBL/GenBank/DDBJ databases">
        <authorList>
            <consortium name="NCBI Pathogen Detection Project"/>
        </authorList>
    </citation>
    <scope>NUCLEOTIDE SEQUENCE</scope>
    <source>
        <strain evidence="5">11-1391</strain>
        <strain evidence="3">Salmonella enterica</strain>
    </source>
</reference>
<dbReference type="Proteomes" id="UP000885362">
    <property type="component" value="Unassembled WGS sequence"/>
</dbReference>
<evidence type="ECO:0000313" key="3">
    <source>
        <dbReference type="EMBL" id="HAB4048861.1"/>
    </source>
</evidence>
<name>A0A2I5HGB9_SALDZ</name>
<dbReference type="Proteomes" id="UP000839735">
    <property type="component" value="Unassembled WGS sequence"/>
</dbReference>
<evidence type="ECO:0000313" key="7">
    <source>
        <dbReference type="EMBL" id="MIE69868.1"/>
    </source>
</evidence>
<evidence type="ECO:0000313" key="1">
    <source>
        <dbReference type="EMBL" id="ATW54599.1"/>
    </source>
</evidence>
<dbReference type="InterPro" id="IPR029032">
    <property type="entry name" value="AhpD-like"/>
</dbReference>
<dbReference type="EMBL" id="DAAGTH010000010">
    <property type="protein sequence ID" value="HAB4464757.1"/>
    <property type="molecule type" value="Genomic_DNA"/>
</dbReference>
<evidence type="ECO:0000313" key="5">
    <source>
        <dbReference type="EMBL" id="HAC6765391.1"/>
    </source>
</evidence>
<evidence type="ECO:0000313" key="9">
    <source>
        <dbReference type="Proteomes" id="UP000230639"/>
    </source>
</evidence>
<dbReference type="EMBL" id="DAARAS010000084">
    <property type="protein sequence ID" value="HAE1650603.1"/>
    <property type="molecule type" value="Genomic_DNA"/>
</dbReference>
<accession>A0A2I5HGB9</accession>
<organism evidence="1 9">
    <name type="scientific">Salmonella diarizonae</name>
    <dbReference type="NCBI Taxonomy" id="59204"/>
    <lineage>
        <taxon>Bacteria</taxon>
        <taxon>Pseudomonadati</taxon>
        <taxon>Pseudomonadota</taxon>
        <taxon>Gammaproteobacteria</taxon>
        <taxon>Enterobacterales</taxon>
        <taxon>Enterobacteriaceae</taxon>
        <taxon>Salmonella</taxon>
    </lineage>
</organism>
<sequence>MEQCRKAGKSHWYHETQSSMSSQTTLPLMPEAAYVNDRFLLDLAISETALVPFESWLNPARQLANILFPPTVINDRLHTFSAYERMSTALTAAQVFGVQRLCRHYAARLAPLPGPDASRESNQRLAQITQYARQLAGSPSVINTRAREQLAEVGLTARDTVLINQIIGFIGFQARVSAVFQAFCRLPVRELPGLEMQRFAGAVPFQTPQATWRPAASLVEYPAAHAKVRRQYSPSQCQMLAPVLLRDPSSFALLERILTSTIRTASPPSLLPLITLLTSRINGSASCFNEQATQPGAWRRAVVTLRLEEDDIARWERQHSVEPALTQAIQWLTRAPDRFSAVHFSPLLNRGGSSEQVINMLGWCSVCGWLNRLKIALGETH</sequence>
<dbReference type="STRING" id="59204.UQ49_12740"/>
<evidence type="ECO:0000313" key="6">
    <source>
        <dbReference type="EMBL" id="HAE1650603.1"/>
    </source>
</evidence>
<evidence type="ECO:0000313" key="8">
    <source>
        <dbReference type="EMBL" id="QWJ71475.1"/>
    </source>
</evidence>
<dbReference type="EMBL" id="DAAMII010000011">
    <property type="protein sequence ID" value="HAC6765391.1"/>
    <property type="molecule type" value="Genomic_DNA"/>
</dbReference>
<dbReference type="EMBL" id="CP023345">
    <property type="protein sequence ID" value="ATW54599.1"/>
    <property type="molecule type" value="Genomic_DNA"/>
</dbReference>
<dbReference type="AlphaFoldDB" id="A0A2I5HGB9"/>
<gene>
    <name evidence="8" type="ORF">ABB53_010935</name>
    <name evidence="1" type="ORF">CNQ75_08705</name>
    <name evidence="2" type="ORF">CTQ69_07670</name>
    <name evidence="7" type="ORF">EL06_10450</name>
    <name evidence="5" type="ORF">G0D47_11965</name>
    <name evidence="6" type="ORF">G2974_19900</name>
    <name evidence="3" type="ORF">GBY29_03250</name>
    <name evidence="4" type="ORF">GBZ04_08445</name>
</gene>
<protein>
    <submittedName>
        <fullName evidence="1">CMD domain-containing protein</fullName>
    </submittedName>
</protein>
<dbReference type="Gene3D" id="1.20.1290.10">
    <property type="entry name" value="AhpD-like"/>
    <property type="match status" value="2"/>
</dbReference>
<dbReference type="EMBL" id="CP075144">
    <property type="protein sequence ID" value="QWJ71475.1"/>
    <property type="molecule type" value="Genomic_DNA"/>
</dbReference>
<dbReference type="SUPFAM" id="SSF69118">
    <property type="entry name" value="AhpD-like"/>
    <property type="match status" value="2"/>
</dbReference>
<evidence type="ECO:0000313" key="4">
    <source>
        <dbReference type="EMBL" id="HAB4464757.1"/>
    </source>
</evidence>
<reference evidence="2" key="4">
    <citation type="submission" date="2018-08" db="EMBL/GenBank/DDBJ databases">
        <authorList>
            <person name="Ashton P.M."/>
            <person name="Dallman T."/>
            <person name="Nair S."/>
            <person name="De Pinna E."/>
            <person name="Peters T."/>
            <person name="Grant K."/>
        </authorList>
    </citation>
    <scope>NUCLEOTIDE SEQUENCE [LARGE SCALE GENOMIC DNA]</scope>
    <source>
        <strain evidence="2">294779</strain>
    </source>
</reference>
<dbReference type="EMBL" id="RSHK01000008">
    <property type="protein sequence ID" value="MIE69868.1"/>
    <property type="molecule type" value="Genomic_DNA"/>
</dbReference>
<dbReference type="EMBL" id="AAIBIC010000007">
    <property type="protein sequence ID" value="ECC3913907.1"/>
    <property type="molecule type" value="Genomic_DNA"/>
</dbReference>
<reference evidence="3" key="2">
    <citation type="journal article" date="2018" name="Genome Biol.">
        <title>SKESA: strategic k-mer extension for scrupulous assemblies.</title>
        <authorList>
            <person name="Souvorov A."/>
            <person name="Agarwala R."/>
            <person name="Lipman D.J."/>
        </authorList>
    </citation>
    <scope>NUCLEOTIDE SEQUENCE</scope>
    <source>
        <strain evidence="5">11-1391</strain>
        <strain evidence="3">Salmonella enterica</strain>
    </source>
</reference>